<evidence type="ECO:0000313" key="3">
    <source>
        <dbReference type="Proteomes" id="UP000294862"/>
    </source>
</evidence>
<evidence type="ECO:0000259" key="1">
    <source>
        <dbReference type="Pfam" id="PF07238"/>
    </source>
</evidence>
<dbReference type="SUPFAM" id="SSF141371">
    <property type="entry name" value="PilZ domain-like"/>
    <property type="match status" value="1"/>
</dbReference>
<proteinExistence type="predicted"/>
<dbReference type="EMBL" id="SLWQ01000005">
    <property type="protein sequence ID" value="TCO40342.1"/>
    <property type="molecule type" value="Genomic_DNA"/>
</dbReference>
<dbReference type="Pfam" id="PF07238">
    <property type="entry name" value="PilZ"/>
    <property type="match status" value="1"/>
</dbReference>
<reference evidence="2 3" key="1">
    <citation type="journal article" date="2015" name="Stand. Genomic Sci.">
        <title>Genomic Encyclopedia of Bacterial and Archaeal Type Strains, Phase III: the genomes of soil and plant-associated and newly described type strains.</title>
        <authorList>
            <person name="Whitman W.B."/>
            <person name="Woyke T."/>
            <person name="Klenk H.P."/>
            <person name="Zhou Y."/>
            <person name="Lilburn T.G."/>
            <person name="Beck B.J."/>
            <person name="De Vos P."/>
            <person name="Vandamme P."/>
            <person name="Eisen J.A."/>
            <person name="Garrity G."/>
            <person name="Hugenholtz P."/>
            <person name="Kyrpides N.C."/>
        </authorList>
    </citation>
    <scope>NUCLEOTIDE SEQUENCE [LARGE SCALE GENOMIC DNA]</scope>
    <source>
        <strain evidence="2 3">A3</strain>
    </source>
</reference>
<organism evidence="2 3">
    <name type="scientific">Dokdonella fugitiva</name>
    <dbReference type="NCBI Taxonomy" id="328517"/>
    <lineage>
        <taxon>Bacteria</taxon>
        <taxon>Pseudomonadati</taxon>
        <taxon>Pseudomonadota</taxon>
        <taxon>Gammaproteobacteria</taxon>
        <taxon>Lysobacterales</taxon>
        <taxon>Rhodanobacteraceae</taxon>
        <taxon>Dokdonella</taxon>
    </lineage>
</organism>
<dbReference type="GO" id="GO:0035438">
    <property type="term" value="F:cyclic-di-GMP binding"/>
    <property type="evidence" value="ECO:0007669"/>
    <property type="project" value="InterPro"/>
</dbReference>
<sequence>MTNEGEKKNLRPARMSIRSAVLISSGLNAWSSEIEDISATGVLVAKPDNWRGKVDDVFVLDMLIGEALDIHVDARLARVTETQLGFAYERIPENKEAPLWNLLGGYADRLEPYSA</sequence>
<dbReference type="OrthoDB" id="5951678at2"/>
<feature type="domain" description="PilZ" evidence="1">
    <location>
        <begin position="13"/>
        <end position="103"/>
    </location>
</feature>
<dbReference type="RefSeq" id="WP_131997856.1">
    <property type="nucleotide sequence ID" value="NZ_JACGXM010000003.1"/>
</dbReference>
<comment type="caution">
    <text evidence="2">The sequence shown here is derived from an EMBL/GenBank/DDBJ whole genome shotgun (WGS) entry which is preliminary data.</text>
</comment>
<gene>
    <name evidence="2" type="ORF">EV148_105137</name>
</gene>
<name>A0A4R2I8H9_9GAMM</name>
<dbReference type="InterPro" id="IPR009875">
    <property type="entry name" value="PilZ_domain"/>
</dbReference>
<dbReference type="AlphaFoldDB" id="A0A4R2I8H9"/>
<accession>A0A4R2I8H9</accession>
<dbReference type="Gene3D" id="2.40.10.220">
    <property type="entry name" value="predicted glycosyltransferase like domains"/>
    <property type="match status" value="1"/>
</dbReference>
<evidence type="ECO:0000313" key="2">
    <source>
        <dbReference type="EMBL" id="TCO40342.1"/>
    </source>
</evidence>
<keyword evidence="3" id="KW-1185">Reference proteome</keyword>
<dbReference type="Proteomes" id="UP000294862">
    <property type="component" value="Unassembled WGS sequence"/>
</dbReference>
<protein>
    <submittedName>
        <fullName evidence="2">PilZ domain-containing protein</fullName>
    </submittedName>
</protein>